<dbReference type="EMBL" id="CP144695">
    <property type="protein sequence ID" value="WVZ07121.1"/>
    <property type="molecule type" value="Genomic_DNA"/>
</dbReference>
<organism evidence="2 3">
    <name type="scientific">Vigna mungo</name>
    <name type="common">Black gram</name>
    <name type="synonym">Phaseolus mungo</name>
    <dbReference type="NCBI Taxonomy" id="3915"/>
    <lineage>
        <taxon>Eukaryota</taxon>
        <taxon>Viridiplantae</taxon>
        <taxon>Streptophyta</taxon>
        <taxon>Embryophyta</taxon>
        <taxon>Tracheophyta</taxon>
        <taxon>Spermatophyta</taxon>
        <taxon>Magnoliopsida</taxon>
        <taxon>eudicotyledons</taxon>
        <taxon>Gunneridae</taxon>
        <taxon>Pentapetalae</taxon>
        <taxon>rosids</taxon>
        <taxon>fabids</taxon>
        <taxon>Fabales</taxon>
        <taxon>Fabaceae</taxon>
        <taxon>Papilionoideae</taxon>
        <taxon>50 kb inversion clade</taxon>
        <taxon>NPAAA clade</taxon>
        <taxon>indigoferoid/millettioid clade</taxon>
        <taxon>Phaseoleae</taxon>
        <taxon>Vigna</taxon>
    </lineage>
</organism>
<evidence type="ECO:0000313" key="2">
    <source>
        <dbReference type="EMBL" id="WVZ07121.1"/>
    </source>
</evidence>
<name>A0AAQ3NCK7_VIGMU</name>
<accession>A0AAQ3NCK7</accession>
<evidence type="ECO:0000313" key="3">
    <source>
        <dbReference type="Proteomes" id="UP001374535"/>
    </source>
</evidence>
<sequence length="121" mass="13653">MSNNRHKLDPRALLAIFLGYKPHKKGFITFNLKTRTLRFLELLSSMKVVFLTTMNHIPLIIPTLSPTHLCSILTSVCPHLIQILHILLHPVDLPPYLLLVSVKFSMVASVVDEVSNGSWCP</sequence>
<gene>
    <name evidence="2" type="ORF">V8G54_020467</name>
</gene>
<dbReference type="AlphaFoldDB" id="A0AAQ3NCK7"/>
<dbReference type="Pfam" id="PF25597">
    <property type="entry name" value="SH3_retrovirus"/>
    <property type="match status" value="1"/>
</dbReference>
<keyword evidence="3" id="KW-1185">Reference proteome</keyword>
<evidence type="ECO:0000259" key="1">
    <source>
        <dbReference type="Pfam" id="PF25597"/>
    </source>
</evidence>
<feature type="domain" description="Retroviral polymerase SH3-like" evidence="1">
    <location>
        <begin position="3"/>
        <end position="37"/>
    </location>
</feature>
<dbReference type="Proteomes" id="UP001374535">
    <property type="component" value="Chromosome 6"/>
</dbReference>
<protein>
    <recommendedName>
        <fullName evidence="1">Retroviral polymerase SH3-like domain-containing protein</fullName>
    </recommendedName>
</protein>
<proteinExistence type="predicted"/>
<reference evidence="2 3" key="1">
    <citation type="journal article" date="2023" name="Life. Sci Alliance">
        <title>Evolutionary insights into 3D genome organization and epigenetic landscape of Vigna mungo.</title>
        <authorList>
            <person name="Junaid A."/>
            <person name="Singh B."/>
            <person name="Bhatia S."/>
        </authorList>
    </citation>
    <scope>NUCLEOTIDE SEQUENCE [LARGE SCALE GENOMIC DNA]</scope>
    <source>
        <strain evidence="2">Urdbean</strain>
    </source>
</reference>
<dbReference type="InterPro" id="IPR057670">
    <property type="entry name" value="SH3_retrovirus"/>
</dbReference>